<proteinExistence type="predicted"/>
<sequence>MVPRGRARVRLRVAPPAARTWPRGSVRPSPALVVAAPGHRRPDPLRGARRRRTQSSDTPVLCLDGPWCPRIGSPPVAWSEPGSGSSSHRGGRLSPYVHLRVRSVRLRPPTGHLDAGHGGNPRRCRTFHRRNPRRRAGSGRVLDEHAARDRDQRTADGRGRHGDRVGLLLGPGHERPGPCRERAPVGRGRRGLEPLRRGPAHRRRGPRRSAAPGLARTPANPRRPCGPSAGRWSGTPRLGSSGVGPVQEAGLGALSSRTASRVRGSSPLPAVALARCRHVVSARSV</sequence>
<dbReference type="Proteomes" id="UP000198680">
    <property type="component" value="Unassembled WGS sequence"/>
</dbReference>
<protein>
    <submittedName>
        <fullName evidence="2">Uncharacterized protein</fullName>
    </submittedName>
</protein>
<name>A0A1G9N8B4_9ACTN</name>
<organism evidence="2 3">
    <name type="scientific">Geodermatophilus siccatus</name>
    <dbReference type="NCBI Taxonomy" id="1137991"/>
    <lineage>
        <taxon>Bacteria</taxon>
        <taxon>Bacillati</taxon>
        <taxon>Actinomycetota</taxon>
        <taxon>Actinomycetes</taxon>
        <taxon>Geodermatophilales</taxon>
        <taxon>Geodermatophilaceae</taxon>
        <taxon>Geodermatophilus</taxon>
    </lineage>
</organism>
<feature type="compositionally biased region" description="Basic residues" evidence="1">
    <location>
        <begin position="198"/>
        <end position="207"/>
    </location>
</feature>
<feature type="compositionally biased region" description="Basic and acidic residues" evidence="1">
    <location>
        <begin position="172"/>
        <end position="196"/>
    </location>
</feature>
<evidence type="ECO:0000256" key="1">
    <source>
        <dbReference type="SAM" id="MobiDB-lite"/>
    </source>
</evidence>
<feature type="region of interest" description="Disordered" evidence="1">
    <location>
        <begin position="108"/>
        <end position="246"/>
    </location>
</feature>
<dbReference type="EMBL" id="FNHE01000002">
    <property type="protein sequence ID" value="SDL82766.1"/>
    <property type="molecule type" value="Genomic_DNA"/>
</dbReference>
<accession>A0A1G9N8B4</accession>
<dbReference type="AlphaFoldDB" id="A0A1G9N8B4"/>
<reference evidence="3" key="1">
    <citation type="submission" date="2016-10" db="EMBL/GenBank/DDBJ databases">
        <authorList>
            <person name="Varghese N."/>
            <person name="Submissions S."/>
        </authorList>
    </citation>
    <scope>NUCLEOTIDE SEQUENCE [LARGE SCALE GENOMIC DNA]</scope>
    <source>
        <strain evidence="3">DSM 45419</strain>
    </source>
</reference>
<evidence type="ECO:0000313" key="2">
    <source>
        <dbReference type="EMBL" id="SDL82766.1"/>
    </source>
</evidence>
<feature type="compositionally biased region" description="Basic and acidic residues" evidence="1">
    <location>
        <begin position="141"/>
        <end position="164"/>
    </location>
</feature>
<evidence type="ECO:0000313" key="3">
    <source>
        <dbReference type="Proteomes" id="UP000198680"/>
    </source>
</evidence>
<feature type="region of interest" description="Disordered" evidence="1">
    <location>
        <begin position="36"/>
        <end position="61"/>
    </location>
</feature>
<feature type="compositionally biased region" description="Basic residues" evidence="1">
    <location>
        <begin position="120"/>
        <end position="137"/>
    </location>
</feature>
<gene>
    <name evidence="2" type="ORF">SAMN05660642_00935</name>
</gene>
<keyword evidence="3" id="KW-1185">Reference proteome</keyword>